<dbReference type="PROSITE" id="PS00108">
    <property type="entry name" value="PROTEIN_KINASE_ST"/>
    <property type="match status" value="1"/>
</dbReference>
<dbReference type="InterPro" id="IPR011009">
    <property type="entry name" value="Kinase-like_dom_sf"/>
</dbReference>
<keyword evidence="5" id="KW-0418">Kinase</keyword>
<dbReference type="SUPFAM" id="SSF56112">
    <property type="entry name" value="Protein kinase-like (PK-like)"/>
    <property type="match status" value="1"/>
</dbReference>
<dbReference type="AlphaFoldDB" id="A0AAW1GWK5"/>
<evidence type="ECO:0000313" key="11">
    <source>
        <dbReference type="Proteomes" id="UP001443914"/>
    </source>
</evidence>
<proteinExistence type="predicted"/>
<evidence type="ECO:0000256" key="3">
    <source>
        <dbReference type="ARBA" id="ARBA00022679"/>
    </source>
</evidence>
<keyword evidence="3" id="KW-0808">Transferase</keyword>
<dbReference type="Gene3D" id="3.30.200.20">
    <property type="entry name" value="Phosphorylase Kinase, domain 1"/>
    <property type="match status" value="1"/>
</dbReference>
<dbReference type="InterPro" id="IPR050588">
    <property type="entry name" value="WNK_Ser-Thr_kinase"/>
</dbReference>
<keyword evidence="6" id="KW-0067">ATP-binding</keyword>
<dbReference type="CDD" id="cd13983">
    <property type="entry name" value="STKc_WNK"/>
    <property type="match status" value="1"/>
</dbReference>
<evidence type="ECO:0000259" key="9">
    <source>
        <dbReference type="PROSITE" id="PS50011"/>
    </source>
</evidence>
<evidence type="ECO:0000256" key="6">
    <source>
        <dbReference type="ARBA" id="ARBA00022840"/>
    </source>
</evidence>
<evidence type="ECO:0000256" key="1">
    <source>
        <dbReference type="ARBA" id="ARBA00012513"/>
    </source>
</evidence>
<dbReference type="EC" id="2.7.11.1" evidence="1"/>
<dbReference type="Gene3D" id="1.10.510.10">
    <property type="entry name" value="Transferase(Phosphotransferase) domain 1"/>
    <property type="match status" value="1"/>
</dbReference>
<evidence type="ECO:0000256" key="5">
    <source>
        <dbReference type="ARBA" id="ARBA00022777"/>
    </source>
</evidence>
<sequence>MDSYNFRLITSNPDSSSVDIDAVVERDPSGRYIRYNEILGKGAFKTVYKAFDEVDGIEVAWNQADIDQVLESPQQLERLYSEITLLTRKLKHVNIIRCYHSWVDDNNKTVNMITELFTSGNLRQYRRKHKYVDLKAIKNWARQILKGLQYLHNQKPCIVHRDLKCDNIFVNGNTGEVKIGDLGLATVMQQPTAQSVIGTPEFMAPELYDEEYNELVDIYSFGMCMLEMVTCEYPYSECKNPAQIFKKVTSGIKPVGLSRVSDPQMKAFIEKCLVVASLRPSAGDLLQDPFLALNTSSDPTSLTSLPSVLEPTHISNSESQIMEVDHDGRKSYGCSYMTSSRDGHQSSVLTLESSNKVKTFNLTGQVEDDDSILMTLRVSSINGPAKYIHFVYDLEVDSIVSIATEMVKELGDLLKEDVTLIMELMEQLMAELIPHAPHRTRGMISFDGIEPVTEHAAEESLASGISVEYKLVSHPQDPSSSVDGWLKVADSAINNEMTMSSISSLTPVEKDYYIEELKQELEAIECQYNQCFRELMKRREEAVECAKKKWGAKKVSVG</sequence>
<dbReference type="SMART" id="SM00220">
    <property type="entry name" value="S_TKc"/>
    <property type="match status" value="1"/>
</dbReference>
<protein>
    <recommendedName>
        <fullName evidence="1">non-specific serine/threonine protein kinase</fullName>
        <ecNumber evidence="1">2.7.11.1</ecNumber>
    </recommendedName>
</protein>
<feature type="domain" description="Protein kinase" evidence="9">
    <location>
        <begin position="33"/>
        <end position="291"/>
    </location>
</feature>
<keyword evidence="11" id="KW-1185">Reference proteome</keyword>
<comment type="catalytic activity">
    <reaction evidence="8">
        <text>L-seryl-[protein] + ATP = O-phospho-L-seryl-[protein] + ADP + H(+)</text>
        <dbReference type="Rhea" id="RHEA:17989"/>
        <dbReference type="Rhea" id="RHEA-COMP:9863"/>
        <dbReference type="Rhea" id="RHEA-COMP:11604"/>
        <dbReference type="ChEBI" id="CHEBI:15378"/>
        <dbReference type="ChEBI" id="CHEBI:29999"/>
        <dbReference type="ChEBI" id="CHEBI:30616"/>
        <dbReference type="ChEBI" id="CHEBI:83421"/>
        <dbReference type="ChEBI" id="CHEBI:456216"/>
        <dbReference type="EC" id="2.7.11.1"/>
    </reaction>
</comment>
<evidence type="ECO:0000256" key="4">
    <source>
        <dbReference type="ARBA" id="ARBA00022741"/>
    </source>
</evidence>
<accession>A0AAW1GWK5</accession>
<dbReference type="Proteomes" id="UP001443914">
    <property type="component" value="Unassembled WGS sequence"/>
</dbReference>
<evidence type="ECO:0000256" key="2">
    <source>
        <dbReference type="ARBA" id="ARBA00022527"/>
    </source>
</evidence>
<gene>
    <name evidence="10" type="ORF">RND81_13G060700</name>
</gene>
<dbReference type="InterPro" id="IPR008271">
    <property type="entry name" value="Ser/Thr_kinase_AS"/>
</dbReference>
<evidence type="ECO:0000256" key="8">
    <source>
        <dbReference type="ARBA" id="ARBA00048679"/>
    </source>
</evidence>
<dbReference type="GO" id="GO:0004674">
    <property type="term" value="F:protein serine/threonine kinase activity"/>
    <property type="evidence" value="ECO:0007669"/>
    <property type="project" value="UniProtKB-KW"/>
</dbReference>
<keyword evidence="2" id="KW-0723">Serine/threonine-protein kinase</keyword>
<dbReference type="FunFam" id="1.10.510.10:FF:000046">
    <property type="entry name" value="probable serine/threonine-protein kinase WNK9"/>
    <property type="match status" value="1"/>
</dbReference>
<dbReference type="InterPro" id="IPR000719">
    <property type="entry name" value="Prot_kinase_dom"/>
</dbReference>
<organism evidence="10 11">
    <name type="scientific">Saponaria officinalis</name>
    <name type="common">Common soapwort</name>
    <name type="synonym">Lychnis saponaria</name>
    <dbReference type="NCBI Taxonomy" id="3572"/>
    <lineage>
        <taxon>Eukaryota</taxon>
        <taxon>Viridiplantae</taxon>
        <taxon>Streptophyta</taxon>
        <taxon>Embryophyta</taxon>
        <taxon>Tracheophyta</taxon>
        <taxon>Spermatophyta</taxon>
        <taxon>Magnoliopsida</taxon>
        <taxon>eudicotyledons</taxon>
        <taxon>Gunneridae</taxon>
        <taxon>Pentapetalae</taxon>
        <taxon>Caryophyllales</taxon>
        <taxon>Caryophyllaceae</taxon>
        <taxon>Caryophylleae</taxon>
        <taxon>Saponaria</taxon>
    </lineage>
</organism>
<dbReference type="GO" id="GO:0005524">
    <property type="term" value="F:ATP binding"/>
    <property type="evidence" value="ECO:0007669"/>
    <property type="project" value="UniProtKB-KW"/>
</dbReference>
<comment type="caution">
    <text evidence="10">The sequence shown here is derived from an EMBL/GenBank/DDBJ whole genome shotgun (WGS) entry which is preliminary data.</text>
</comment>
<dbReference type="FunFam" id="3.30.200.20:FF:000075">
    <property type="entry name" value="Probable serine/threonine-protein kinase WNK1"/>
    <property type="match status" value="1"/>
</dbReference>
<evidence type="ECO:0000256" key="7">
    <source>
        <dbReference type="ARBA" id="ARBA00047899"/>
    </source>
</evidence>
<comment type="catalytic activity">
    <reaction evidence="7">
        <text>L-threonyl-[protein] + ATP = O-phospho-L-threonyl-[protein] + ADP + H(+)</text>
        <dbReference type="Rhea" id="RHEA:46608"/>
        <dbReference type="Rhea" id="RHEA-COMP:11060"/>
        <dbReference type="Rhea" id="RHEA-COMP:11605"/>
        <dbReference type="ChEBI" id="CHEBI:15378"/>
        <dbReference type="ChEBI" id="CHEBI:30013"/>
        <dbReference type="ChEBI" id="CHEBI:30616"/>
        <dbReference type="ChEBI" id="CHEBI:61977"/>
        <dbReference type="ChEBI" id="CHEBI:456216"/>
        <dbReference type="EC" id="2.7.11.1"/>
    </reaction>
</comment>
<dbReference type="PANTHER" id="PTHR13902">
    <property type="entry name" value="SERINE/THREONINE-PROTEIN KINASE WNK WITH NO LYSINE -RELATED"/>
    <property type="match status" value="1"/>
</dbReference>
<dbReference type="Pfam" id="PF00069">
    <property type="entry name" value="Pkinase"/>
    <property type="match status" value="1"/>
</dbReference>
<reference evidence="10" key="1">
    <citation type="submission" date="2024-03" db="EMBL/GenBank/DDBJ databases">
        <title>WGS assembly of Saponaria officinalis var. Norfolk2.</title>
        <authorList>
            <person name="Jenkins J."/>
            <person name="Shu S."/>
            <person name="Grimwood J."/>
            <person name="Barry K."/>
            <person name="Goodstein D."/>
            <person name="Schmutz J."/>
            <person name="Leebens-Mack J."/>
            <person name="Osbourn A."/>
        </authorList>
    </citation>
    <scope>NUCLEOTIDE SEQUENCE [LARGE SCALE GENOMIC DNA]</scope>
    <source>
        <strain evidence="10">JIC</strain>
    </source>
</reference>
<name>A0AAW1GWK5_SAPOF</name>
<dbReference type="PROSITE" id="PS50011">
    <property type="entry name" value="PROTEIN_KINASE_DOM"/>
    <property type="match status" value="1"/>
</dbReference>
<evidence type="ECO:0000313" key="10">
    <source>
        <dbReference type="EMBL" id="KAK9668438.1"/>
    </source>
</evidence>
<dbReference type="EMBL" id="JBDFQZ010000013">
    <property type="protein sequence ID" value="KAK9668438.1"/>
    <property type="molecule type" value="Genomic_DNA"/>
</dbReference>
<keyword evidence="4" id="KW-0547">Nucleotide-binding</keyword>